<proteinExistence type="predicted"/>
<evidence type="ECO:0000313" key="2">
    <source>
        <dbReference type="Proteomes" id="UP000504636"/>
    </source>
</evidence>
<keyword evidence="2" id="KW-1185">Reference proteome</keyword>
<dbReference type="AlphaFoldDB" id="A0A6A6Y6V0"/>
<accession>A0A6A6Y6V0</accession>
<reference evidence="3" key="3">
    <citation type="submission" date="2025-04" db="UniProtKB">
        <authorList>
            <consortium name="RefSeq"/>
        </authorList>
    </citation>
    <scope>IDENTIFICATION</scope>
    <source>
        <strain evidence="3">CBS 304.34</strain>
    </source>
</reference>
<organism evidence="1">
    <name type="scientific">Mytilinidion resinicola</name>
    <dbReference type="NCBI Taxonomy" id="574789"/>
    <lineage>
        <taxon>Eukaryota</taxon>
        <taxon>Fungi</taxon>
        <taxon>Dikarya</taxon>
        <taxon>Ascomycota</taxon>
        <taxon>Pezizomycotina</taxon>
        <taxon>Dothideomycetes</taxon>
        <taxon>Pleosporomycetidae</taxon>
        <taxon>Mytilinidiales</taxon>
        <taxon>Mytilinidiaceae</taxon>
        <taxon>Mytilinidion</taxon>
    </lineage>
</organism>
<name>A0A6A6Y6V0_9PEZI</name>
<gene>
    <name evidence="1 3" type="ORF">BDZ99DRAFT_525387</name>
</gene>
<dbReference type="Pfam" id="PF11374">
    <property type="entry name" value="DUF3176"/>
    <property type="match status" value="1"/>
</dbReference>
<dbReference type="EMBL" id="MU003712">
    <property type="protein sequence ID" value="KAF2804551.1"/>
    <property type="molecule type" value="Genomic_DNA"/>
</dbReference>
<sequence>MLPVSSAISQAQWTWFSRERPFYDFHVFDQASRGAWGSLILLLRMADSLPAFRCAQGYPYGLEFFNLPHHTASYQLPLTRRASRVGRGKASAIRTIIAPKDKLDTGTRKALLMATAEDGSNFLRPIEPLGATCSTGNCTFDTYQSLGVCMKMATITSQLRIQEFDDVKVGEMPLLGDDKGASFIPGQKVRNASLPGGYDMSHQTSLAGRSCDGQRRAATI</sequence>
<reference evidence="1 3" key="1">
    <citation type="journal article" date="2020" name="Stud. Mycol.">
        <title>101 Dothideomycetes genomes: a test case for predicting lifestyles and emergence of pathogens.</title>
        <authorList>
            <person name="Haridas S."/>
            <person name="Albert R."/>
            <person name="Binder M."/>
            <person name="Bloem J."/>
            <person name="Labutti K."/>
            <person name="Salamov A."/>
            <person name="Andreopoulos B."/>
            <person name="Baker S."/>
            <person name="Barry K."/>
            <person name="Bills G."/>
            <person name="Bluhm B."/>
            <person name="Cannon C."/>
            <person name="Castanera R."/>
            <person name="Culley D."/>
            <person name="Daum C."/>
            <person name="Ezra D."/>
            <person name="Gonzalez J."/>
            <person name="Henrissat B."/>
            <person name="Kuo A."/>
            <person name="Liang C."/>
            <person name="Lipzen A."/>
            <person name="Lutzoni F."/>
            <person name="Magnuson J."/>
            <person name="Mondo S."/>
            <person name="Nolan M."/>
            <person name="Ohm R."/>
            <person name="Pangilinan J."/>
            <person name="Park H.-J."/>
            <person name="Ramirez L."/>
            <person name="Alfaro M."/>
            <person name="Sun H."/>
            <person name="Tritt A."/>
            <person name="Yoshinaga Y."/>
            <person name="Zwiers L.-H."/>
            <person name="Turgeon B."/>
            <person name="Goodwin S."/>
            <person name="Spatafora J."/>
            <person name="Crous P."/>
            <person name="Grigoriev I."/>
        </authorList>
    </citation>
    <scope>NUCLEOTIDE SEQUENCE</scope>
    <source>
        <strain evidence="1 3">CBS 304.34</strain>
    </source>
</reference>
<protein>
    <submittedName>
        <fullName evidence="1 3">Uncharacterized protein</fullName>
    </submittedName>
</protein>
<reference evidence="3" key="2">
    <citation type="submission" date="2020-04" db="EMBL/GenBank/DDBJ databases">
        <authorList>
            <consortium name="NCBI Genome Project"/>
        </authorList>
    </citation>
    <scope>NUCLEOTIDE SEQUENCE</scope>
    <source>
        <strain evidence="3">CBS 304.34</strain>
    </source>
</reference>
<dbReference type="GeneID" id="54466881"/>
<evidence type="ECO:0000313" key="3">
    <source>
        <dbReference type="RefSeq" id="XP_033571515.1"/>
    </source>
</evidence>
<evidence type="ECO:0000313" key="1">
    <source>
        <dbReference type="EMBL" id="KAF2804551.1"/>
    </source>
</evidence>
<dbReference type="OrthoDB" id="5242705at2759"/>
<dbReference type="RefSeq" id="XP_033571515.1">
    <property type="nucleotide sequence ID" value="XM_033725988.1"/>
</dbReference>
<dbReference type="PANTHER" id="PTHR35394">
    <property type="entry name" value="DUF3176 DOMAIN-CONTAINING PROTEIN"/>
    <property type="match status" value="1"/>
</dbReference>
<dbReference type="PANTHER" id="PTHR35394:SF5">
    <property type="entry name" value="DUF3176 DOMAIN-CONTAINING PROTEIN"/>
    <property type="match status" value="1"/>
</dbReference>
<dbReference type="Proteomes" id="UP000504636">
    <property type="component" value="Unplaced"/>
</dbReference>
<dbReference type="InterPro" id="IPR021514">
    <property type="entry name" value="DUF3176"/>
</dbReference>